<gene>
    <name evidence="1" type="ORF">EG68_07165</name>
</gene>
<sequence>MATQCQIEKIASCQQRTRADFRSRVATGSAFNFGKFVVTYCFKYTLMNP</sequence>
<name>A0A8S9YXP5_9TREM</name>
<comment type="caution">
    <text evidence="1">The sequence shown here is derived from an EMBL/GenBank/DDBJ whole genome shotgun (WGS) entry which is preliminary data.</text>
</comment>
<accession>A0A8S9YXP5</accession>
<reference evidence="1" key="1">
    <citation type="submission" date="2019-07" db="EMBL/GenBank/DDBJ databases">
        <title>Annotation for the trematode Paragonimus miyazaki's.</title>
        <authorList>
            <person name="Choi Y.-J."/>
        </authorList>
    </citation>
    <scope>NUCLEOTIDE SEQUENCE</scope>
    <source>
        <strain evidence="1">Japan</strain>
    </source>
</reference>
<keyword evidence="2" id="KW-1185">Reference proteome</keyword>
<dbReference type="EMBL" id="JTDE01001908">
    <property type="protein sequence ID" value="KAF7258156.1"/>
    <property type="molecule type" value="Genomic_DNA"/>
</dbReference>
<dbReference type="AlphaFoldDB" id="A0A8S9YXP5"/>
<dbReference type="Proteomes" id="UP000822476">
    <property type="component" value="Unassembled WGS sequence"/>
</dbReference>
<protein>
    <submittedName>
        <fullName evidence="1">Uncharacterized protein</fullName>
    </submittedName>
</protein>
<feature type="non-terminal residue" evidence="1">
    <location>
        <position position="49"/>
    </location>
</feature>
<evidence type="ECO:0000313" key="1">
    <source>
        <dbReference type="EMBL" id="KAF7258156.1"/>
    </source>
</evidence>
<evidence type="ECO:0000313" key="2">
    <source>
        <dbReference type="Proteomes" id="UP000822476"/>
    </source>
</evidence>
<proteinExistence type="predicted"/>
<organism evidence="1 2">
    <name type="scientific">Paragonimus skrjabini miyazakii</name>
    <dbReference type="NCBI Taxonomy" id="59628"/>
    <lineage>
        <taxon>Eukaryota</taxon>
        <taxon>Metazoa</taxon>
        <taxon>Spiralia</taxon>
        <taxon>Lophotrochozoa</taxon>
        <taxon>Platyhelminthes</taxon>
        <taxon>Trematoda</taxon>
        <taxon>Digenea</taxon>
        <taxon>Plagiorchiida</taxon>
        <taxon>Troglotremata</taxon>
        <taxon>Troglotrematidae</taxon>
        <taxon>Paragonimus</taxon>
    </lineage>
</organism>